<organism evidence="2 3">
    <name type="scientific">Companilactobacillus mishanensis</name>
    <dbReference type="NCBI Taxonomy" id="2486008"/>
    <lineage>
        <taxon>Bacteria</taxon>
        <taxon>Bacillati</taxon>
        <taxon>Bacillota</taxon>
        <taxon>Bacilli</taxon>
        <taxon>Lactobacillales</taxon>
        <taxon>Lactobacillaceae</taxon>
        <taxon>Companilactobacillus</taxon>
    </lineage>
</organism>
<name>A0ABW9P7F7_9LACO</name>
<dbReference type="RefSeq" id="WP_125705720.1">
    <property type="nucleotide sequence ID" value="NZ_JBHTOO010000026.1"/>
</dbReference>
<dbReference type="Pfam" id="PF01381">
    <property type="entry name" value="HTH_3"/>
    <property type="match status" value="1"/>
</dbReference>
<proteinExistence type="predicted"/>
<dbReference type="InterPro" id="IPR001387">
    <property type="entry name" value="Cro/C1-type_HTH"/>
</dbReference>
<accession>A0ABW9P7F7</accession>
<evidence type="ECO:0000313" key="3">
    <source>
        <dbReference type="Proteomes" id="UP000436655"/>
    </source>
</evidence>
<evidence type="ECO:0000259" key="1">
    <source>
        <dbReference type="Pfam" id="PF01381"/>
    </source>
</evidence>
<dbReference type="Proteomes" id="UP000436655">
    <property type="component" value="Unassembled WGS sequence"/>
</dbReference>
<sequence length="95" mass="10683">MSKTQDYISNRCAKDIEFATEIRKESLRLEMGLALLKHRENIGLSQQKFALLVGKPCSIIAKIESGAMNTSISLLNEIALASHSNFDIKFSRNRQ</sequence>
<dbReference type="InterPro" id="IPR010982">
    <property type="entry name" value="Lambda_DNA-bd_dom_sf"/>
</dbReference>
<dbReference type="Gene3D" id="1.10.260.40">
    <property type="entry name" value="lambda repressor-like DNA-binding domains"/>
    <property type="match status" value="1"/>
</dbReference>
<gene>
    <name evidence="2" type="ORF">FHL03_06910</name>
</gene>
<protein>
    <submittedName>
        <fullName evidence="2">Helix-turn-helix domain-containing protein</fullName>
    </submittedName>
</protein>
<evidence type="ECO:0000313" key="2">
    <source>
        <dbReference type="EMBL" id="MQS45210.1"/>
    </source>
</evidence>
<reference evidence="2 3" key="1">
    <citation type="journal article" date="2019" name="Syst. Appl. Microbiol.">
        <title>Polyphasic characterization of two novel Lactobacillus spp. isolated from blown salami packages: Description of Lactobacillus halodurans sp. nov. and Lactobacillus salsicarnum sp. nov.</title>
        <authorList>
            <person name="Schuster J.A."/>
            <person name="Klingl A."/>
            <person name="Vogel R.F."/>
            <person name="Ehrmann M.A."/>
        </authorList>
    </citation>
    <scope>NUCLEOTIDE SEQUENCE [LARGE SCALE GENOMIC DNA]</scope>
    <source>
        <strain evidence="2 3">TMW 1.2098</strain>
    </source>
</reference>
<dbReference type="EMBL" id="VDFN01000005">
    <property type="protein sequence ID" value="MQS45210.1"/>
    <property type="molecule type" value="Genomic_DNA"/>
</dbReference>
<feature type="domain" description="HTH cro/C1-type" evidence="1">
    <location>
        <begin position="37"/>
        <end position="79"/>
    </location>
</feature>
<keyword evidence="3" id="KW-1185">Reference proteome</keyword>
<comment type="caution">
    <text evidence="2">The sequence shown here is derived from an EMBL/GenBank/DDBJ whole genome shotgun (WGS) entry which is preliminary data.</text>
</comment>
<dbReference type="CDD" id="cd00093">
    <property type="entry name" value="HTH_XRE"/>
    <property type="match status" value="1"/>
</dbReference>
<dbReference type="SUPFAM" id="SSF47413">
    <property type="entry name" value="lambda repressor-like DNA-binding domains"/>
    <property type="match status" value="1"/>
</dbReference>